<dbReference type="GO" id="GO:0043743">
    <property type="term" value="F:LPPG:FO 2-phospho-L-lactate transferase activity"/>
    <property type="evidence" value="ECO:0007669"/>
    <property type="project" value="InterPro"/>
</dbReference>
<sequence length="312" mass="33200">MITFLSGGTETAALIQGFRQIMYDREIAVVANTAGDLQVSGGHFAPDIDTAIFLFAGILDTGRWWGIKGDTYTTHTYLPKVGGGEPFPIGDRARAVQIARAGLLSRGLSLTEAVEAQCRSLSIGAAILPVTDGDAAIFIDTGTGLLPLSVYWMTADPATEVREVLRAAPEPPAVTEDVRAVIEASDAVVIGPASPVRCILPILDCDGMRDLLGDKFVVAVSPFSGDACPNPKDAALMYAAGEAATAPAVSRLYGDLVDLFVQDVNDPDEVKGSLRLETRLLHRRQAESLAWDIMAVIRQAIYSSNNTLSVLR</sequence>
<dbReference type="PANTHER" id="PTHR43007">
    <property type="entry name" value="2-PHOSPHO-L-LACTATE TRANSFERASE"/>
    <property type="match status" value="1"/>
</dbReference>
<name>A0AAX4FV17_9EURY</name>
<dbReference type="EMBL" id="CP137642">
    <property type="protein sequence ID" value="WOX57615.1"/>
    <property type="molecule type" value="Genomic_DNA"/>
</dbReference>
<keyword evidence="4" id="KW-1185">Reference proteome</keyword>
<evidence type="ECO:0000313" key="4">
    <source>
        <dbReference type="Proteomes" id="UP001305652"/>
    </source>
</evidence>
<evidence type="ECO:0000313" key="3">
    <source>
        <dbReference type="EMBL" id="WOX57615.1"/>
    </source>
</evidence>
<dbReference type="RefSeq" id="WP_318621294.1">
    <property type="nucleotide sequence ID" value="NZ_CP137642.1"/>
</dbReference>
<dbReference type="AlphaFoldDB" id="A0AAX4FV17"/>
<accession>A0AAX4FV17</accession>
<dbReference type="SUPFAM" id="SSF142338">
    <property type="entry name" value="CofD-like"/>
    <property type="match status" value="1"/>
</dbReference>
<dbReference type="PANTHER" id="PTHR43007:SF1">
    <property type="entry name" value="2-PHOSPHO-L-LACTATE TRANSFERASE"/>
    <property type="match status" value="1"/>
</dbReference>
<dbReference type="InterPro" id="IPR010115">
    <property type="entry name" value="FbiA/CofD"/>
</dbReference>
<gene>
    <name evidence="3" type="ORF">R6Y96_10040</name>
</gene>
<reference evidence="3 4" key="1">
    <citation type="submission" date="2023-10" db="EMBL/GenBank/DDBJ databases">
        <title>The complete genome sequence of Methanoculleus receptaculi DSM 18860.</title>
        <authorList>
            <person name="Lai S.-J."/>
            <person name="You Y.-T."/>
            <person name="Chen S.-C."/>
        </authorList>
    </citation>
    <scope>NUCLEOTIDE SEQUENCE [LARGE SCALE GENOMIC DNA]</scope>
    <source>
        <strain evidence="3 4">DSM 18860</strain>
    </source>
</reference>
<dbReference type="Pfam" id="PF01933">
    <property type="entry name" value="CofD"/>
    <property type="match status" value="1"/>
</dbReference>
<dbReference type="InterPro" id="IPR038136">
    <property type="entry name" value="CofD-like_dom_sf"/>
</dbReference>
<dbReference type="Gene3D" id="1.10.8.240">
    <property type="entry name" value="CofD-like domain"/>
    <property type="match status" value="1"/>
</dbReference>
<keyword evidence="1 3" id="KW-0808">Transferase</keyword>
<evidence type="ECO:0000256" key="2">
    <source>
        <dbReference type="ARBA" id="ARBA00022842"/>
    </source>
</evidence>
<keyword evidence="2" id="KW-0460">Magnesium</keyword>
<dbReference type="GO" id="GO:0000287">
    <property type="term" value="F:magnesium ion binding"/>
    <property type="evidence" value="ECO:0007669"/>
    <property type="project" value="InterPro"/>
</dbReference>
<dbReference type="InterPro" id="IPR002882">
    <property type="entry name" value="CofD"/>
</dbReference>
<organism evidence="3 4">
    <name type="scientific">Methanoculleus receptaculi</name>
    <dbReference type="NCBI Taxonomy" id="394967"/>
    <lineage>
        <taxon>Archaea</taxon>
        <taxon>Methanobacteriati</taxon>
        <taxon>Methanobacteriota</taxon>
        <taxon>Stenosarchaea group</taxon>
        <taxon>Methanomicrobia</taxon>
        <taxon>Methanomicrobiales</taxon>
        <taxon>Methanomicrobiaceae</taxon>
        <taxon>Methanoculleus</taxon>
    </lineage>
</organism>
<proteinExistence type="predicted"/>
<dbReference type="KEGG" id="mrc:R6Y96_10040"/>
<evidence type="ECO:0000256" key="1">
    <source>
        <dbReference type="ARBA" id="ARBA00022679"/>
    </source>
</evidence>
<dbReference type="GeneID" id="85733499"/>
<protein>
    <submittedName>
        <fullName evidence="3">2-phospho-L-lactate transferase CofD family protein</fullName>
    </submittedName>
</protein>
<dbReference type="Proteomes" id="UP001305652">
    <property type="component" value="Chromosome"/>
</dbReference>
<dbReference type="Gene3D" id="3.40.50.10680">
    <property type="entry name" value="CofD-like domains"/>
    <property type="match status" value="1"/>
</dbReference>